<feature type="region of interest" description="Disordered" evidence="1">
    <location>
        <begin position="393"/>
        <end position="430"/>
    </location>
</feature>
<reference evidence="2 3" key="2">
    <citation type="submission" date="2018-11" db="EMBL/GenBank/DDBJ databases">
        <authorList>
            <consortium name="Pathogen Informatics"/>
        </authorList>
    </citation>
    <scope>NUCLEOTIDE SEQUENCE [LARGE SCALE GENOMIC DNA]</scope>
    <source>
        <strain evidence="2 3">MHpl1</strain>
    </source>
</reference>
<protein>
    <submittedName>
        <fullName evidence="4">WAPL domain-containing protein</fullName>
    </submittedName>
</protein>
<accession>A0A0N4WFB2</accession>
<feature type="region of interest" description="Disordered" evidence="1">
    <location>
        <begin position="204"/>
        <end position="225"/>
    </location>
</feature>
<proteinExistence type="predicted"/>
<dbReference type="Proteomes" id="UP000268014">
    <property type="component" value="Unassembled WGS sequence"/>
</dbReference>
<dbReference type="EMBL" id="UZAF01017049">
    <property type="protein sequence ID" value="VDO37313.1"/>
    <property type="molecule type" value="Genomic_DNA"/>
</dbReference>
<evidence type="ECO:0000256" key="1">
    <source>
        <dbReference type="SAM" id="MobiDB-lite"/>
    </source>
</evidence>
<reference evidence="4" key="1">
    <citation type="submission" date="2016-04" db="UniProtKB">
        <authorList>
            <consortium name="WormBaseParasite"/>
        </authorList>
    </citation>
    <scope>IDENTIFICATION</scope>
</reference>
<evidence type="ECO:0000313" key="2">
    <source>
        <dbReference type="EMBL" id="VDO37313.1"/>
    </source>
</evidence>
<evidence type="ECO:0000313" key="4">
    <source>
        <dbReference type="WBParaSite" id="HPLM_0000938701-mRNA-1"/>
    </source>
</evidence>
<keyword evidence="3" id="KW-1185">Reference proteome</keyword>
<evidence type="ECO:0000313" key="3">
    <source>
        <dbReference type="Proteomes" id="UP000268014"/>
    </source>
</evidence>
<feature type="compositionally biased region" description="Basic and acidic residues" evidence="1">
    <location>
        <begin position="136"/>
        <end position="150"/>
    </location>
</feature>
<name>A0A0N4WFB2_HAEPC</name>
<dbReference type="OMA" id="CEDIFRD"/>
<feature type="region of interest" description="Disordered" evidence="1">
    <location>
        <begin position="1"/>
        <end position="67"/>
    </location>
</feature>
<dbReference type="WBParaSite" id="HPLM_0000938701-mRNA-1">
    <property type="protein sequence ID" value="HPLM_0000938701-mRNA-1"/>
    <property type="gene ID" value="HPLM_0000938701"/>
</dbReference>
<gene>
    <name evidence="2" type="ORF">HPLM_LOCUS9379</name>
</gene>
<dbReference type="AlphaFoldDB" id="A0A0N4WFB2"/>
<dbReference type="OrthoDB" id="5816980at2759"/>
<sequence length="452" mass="50940">MSKRTFIPKWNPYPKSRPISVKNRGRPRDDEIRSRRQAPVETKDSGEIRWFGDPSQTKPPPRITGGRVTQRVGLFRNAKQSQIVVNEISSAVRKKTNKQIGRLVAPDKDVPCSNGTYADDSAFDVPYGPNDGFRETRCNSHNDDVDDHGRVRQKKKEKSPNRLSCDNDYGFRQNSKRKVKSVANKHLHDEIAWKHDYNAARAPSKSSKWRVRAEPNDSSDVDELNSSYEAARSPVLGVKLHPFSFDIEPRNMPSLSGVAARVLSALPTLYLRDDHHETYDSLALRLVGECIKNRESNQGTAPNVFRSFLDSTSRIVAEENSSQPDDDGCEDIFRDDSPTEKLFNQTVAEWNADKSLASPLRTNKNATYASSMMTPSSMNSSINHLGGPPFSFDEKWEFSPPATEQDNFPFSRDSSRASSHSSDESVDVDVNETFEWTIPPAKSDIFDLINDK</sequence>
<feature type="region of interest" description="Disordered" evidence="1">
    <location>
        <begin position="136"/>
        <end position="170"/>
    </location>
</feature>
<organism evidence="4">
    <name type="scientific">Haemonchus placei</name>
    <name type="common">Barber's pole worm</name>
    <dbReference type="NCBI Taxonomy" id="6290"/>
    <lineage>
        <taxon>Eukaryota</taxon>
        <taxon>Metazoa</taxon>
        <taxon>Ecdysozoa</taxon>
        <taxon>Nematoda</taxon>
        <taxon>Chromadorea</taxon>
        <taxon>Rhabditida</taxon>
        <taxon>Rhabditina</taxon>
        <taxon>Rhabditomorpha</taxon>
        <taxon>Strongyloidea</taxon>
        <taxon>Trichostrongylidae</taxon>
        <taxon>Haemonchus</taxon>
    </lineage>
</organism>